<dbReference type="InterPro" id="IPR006170">
    <property type="entry name" value="PBP/GOBP"/>
</dbReference>
<dbReference type="VEuPathDB" id="VectorBase:CSON004302"/>
<feature type="chain" id="PRO_5016316302" evidence="4">
    <location>
        <begin position="20"/>
        <end position="160"/>
    </location>
</feature>
<gene>
    <name evidence="5" type="primary">CSON004302</name>
</gene>
<dbReference type="InterPro" id="IPR036728">
    <property type="entry name" value="PBP_GOBP_sf"/>
</dbReference>
<evidence type="ECO:0000256" key="1">
    <source>
        <dbReference type="ARBA" id="ARBA00004613"/>
    </source>
</evidence>
<evidence type="ECO:0000256" key="4">
    <source>
        <dbReference type="SAM" id="SignalP"/>
    </source>
</evidence>
<organism evidence="5">
    <name type="scientific">Culicoides sonorensis</name>
    <name type="common">Biting midge</name>
    <dbReference type="NCBI Taxonomy" id="179676"/>
    <lineage>
        <taxon>Eukaryota</taxon>
        <taxon>Metazoa</taxon>
        <taxon>Ecdysozoa</taxon>
        <taxon>Arthropoda</taxon>
        <taxon>Hexapoda</taxon>
        <taxon>Insecta</taxon>
        <taxon>Pterygota</taxon>
        <taxon>Neoptera</taxon>
        <taxon>Endopterygota</taxon>
        <taxon>Diptera</taxon>
        <taxon>Nematocera</taxon>
        <taxon>Chironomoidea</taxon>
        <taxon>Ceratopogonidae</taxon>
        <taxon>Ceratopogoninae</taxon>
        <taxon>Culicoides</taxon>
        <taxon>Monoculicoides</taxon>
    </lineage>
</organism>
<keyword evidence="4" id="KW-0732">Signal</keyword>
<dbReference type="GO" id="GO:0005576">
    <property type="term" value="C:extracellular region"/>
    <property type="evidence" value="ECO:0007669"/>
    <property type="project" value="UniProtKB-SubCell"/>
</dbReference>
<dbReference type="Gene3D" id="1.10.238.20">
    <property type="entry name" value="Pheromone/general odorant binding protein domain"/>
    <property type="match status" value="1"/>
</dbReference>
<protein>
    <submittedName>
        <fullName evidence="5">CSON004302 protein</fullName>
    </submittedName>
</protein>
<proteinExistence type="inferred from homology"/>
<keyword evidence="3" id="KW-0964">Secreted</keyword>
<evidence type="ECO:0000256" key="3">
    <source>
        <dbReference type="ARBA" id="ARBA00022525"/>
    </source>
</evidence>
<dbReference type="EMBL" id="UFQT01001849">
    <property type="protein sequence ID" value="SSX32000.1"/>
    <property type="molecule type" value="Genomic_DNA"/>
</dbReference>
<dbReference type="Pfam" id="PF01395">
    <property type="entry name" value="PBP_GOBP"/>
    <property type="match status" value="1"/>
</dbReference>
<accession>A0A336MPM5</accession>
<evidence type="ECO:0000313" key="5">
    <source>
        <dbReference type="EMBL" id="SSX32000.1"/>
    </source>
</evidence>
<comment type="subcellular location">
    <subcellularLocation>
        <location evidence="1">Secreted</location>
    </subcellularLocation>
</comment>
<dbReference type="CDD" id="cd23992">
    <property type="entry name" value="PBP_GOBP"/>
    <property type="match status" value="1"/>
</dbReference>
<evidence type="ECO:0000256" key="2">
    <source>
        <dbReference type="ARBA" id="ARBA00008098"/>
    </source>
</evidence>
<sequence length="160" mass="18520">MKLIFFISILLYSIVIIQGNLNFKNLDKEELARIQEECSKEFNITENLDVTETNKLQEVNDTSAEPHNVQCFLHCVVNKSFPDFLYENGSFKIDKFELDSKVKENQNLIQCLSMEGSDTCETTFKQFMCTMTILLELILEQFLNSIRQSLGIELNTNDLT</sequence>
<feature type="signal peptide" evidence="4">
    <location>
        <begin position="1"/>
        <end position="19"/>
    </location>
</feature>
<comment type="similarity">
    <text evidence="2">Belongs to the PBP/GOBP family.</text>
</comment>
<reference evidence="5" key="1">
    <citation type="submission" date="2018-07" db="EMBL/GenBank/DDBJ databases">
        <authorList>
            <person name="Quirk P.G."/>
            <person name="Krulwich T.A."/>
        </authorList>
    </citation>
    <scope>NUCLEOTIDE SEQUENCE</scope>
</reference>
<dbReference type="SUPFAM" id="SSF47565">
    <property type="entry name" value="Insect pheromone/odorant-binding proteins"/>
    <property type="match status" value="1"/>
</dbReference>
<name>A0A336MPM5_CULSO</name>
<dbReference type="GO" id="GO:0005549">
    <property type="term" value="F:odorant binding"/>
    <property type="evidence" value="ECO:0007669"/>
    <property type="project" value="InterPro"/>
</dbReference>
<dbReference type="AlphaFoldDB" id="A0A336MPM5"/>